<comment type="caution">
    <text evidence="1">The sequence shown here is derived from an EMBL/GenBank/DDBJ whole genome shotgun (WGS) entry which is preliminary data.</text>
</comment>
<evidence type="ECO:0000313" key="1">
    <source>
        <dbReference type="EMBL" id="KKK81255.1"/>
    </source>
</evidence>
<dbReference type="EMBL" id="LAZR01053204">
    <property type="protein sequence ID" value="KKK81255.1"/>
    <property type="molecule type" value="Genomic_DNA"/>
</dbReference>
<dbReference type="AlphaFoldDB" id="A0A0F8Z5G8"/>
<accession>A0A0F8Z5G8</accession>
<proteinExistence type="predicted"/>
<organism evidence="1">
    <name type="scientific">marine sediment metagenome</name>
    <dbReference type="NCBI Taxonomy" id="412755"/>
    <lineage>
        <taxon>unclassified sequences</taxon>
        <taxon>metagenomes</taxon>
        <taxon>ecological metagenomes</taxon>
    </lineage>
</organism>
<name>A0A0F8Z5G8_9ZZZZ</name>
<reference evidence="1" key="1">
    <citation type="journal article" date="2015" name="Nature">
        <title>Complex archaea that bridge the gap between prokaryotes and eukaryotes.</title>
        <authorList>
            <person name="Spang A."/>
            <person name="Saw J.H."/>
            <person name="Jorgensen S.L."/>
            <person name="Zaremba-Niedzwiedzka K."/>
            <person name="Martijn J."/>
            <person name="Lind A.E."/>
            <person name="van Eijk R."/>
            <person name="Schleper C."/>
            <person name="Guy L."/>
            <person name="Ettema T.J."/>
        </authorList>
    </citation>
    <scope>NUCLEOTIDE SEQUENCE</scope>
</reference>
<protein>
    <submittedName>
        <fullName evidence="1">Uncharacterized protein</fullName>
    </submittedName>
</protein>
<gene>
    <name evidence="1" type="ORF">LCGC14_2815340</name>
</gene>
<sequence>MNWLKRIAQKSMPLPVSVPAGERENMGIERMDTKMTQETADRLRQQYPGIEIEDAYTLAKAREVSKLPPFTGVTS</sequence>